<evidence type="ECO:0000256" key="2">
    <source>
        <dbReference type="ARBA" id="ARBA00022723"/>
    </source>
</evidence>
<dbReference type="Gene3D" id="3.40.630.10">
    <property type="entry name" value="Zn peptidases"/>
    <property type="match status" value="1"/>
</dbReference>
<name>A0AAN8F1Z8_9EURO</name>
<dbReference type="PANTHER" id="PTHR37326:SF1">
    <property type="entry name" value="BLL3975 PROTEIN"/>
    <property type="match status" value="1"/>
</dbReference>
<dbReference type="AlphaFoldDB" id="A0AAN8F1Z8"/>
<dbReference type="GO" id="GO:0046872">
    <property type="term" value="F:metal ion binding"/>
    <property type="evidence" value="ECO:0007669"/>
    <property type="project" value="UniProtKB-KW"/>
</dbReference>
<evidence type="ECO:0000256" key="3">
    <source>
        <dbReference type="ARBA" id="ARBA00022801"/>
    </source>
</evidence>
<keyword evidence="2" id="KW-0479">Metal-binding</keyword>
<evidence type="ECO:0000256" key="5">
    <source>
        <dbReference type="SAM" id="SignalP"/>
    </source>
</evidence>
<comment type="cofactor">
    <cofactor evidence="1">
        <name>Zn(2+)</name>
        <dbReference type="ChEBI" id="CHEBI:29105"/>
    </cofactor>
</comment>
<dbReference type="CDD" id="cd06251">
    <property type="entry name" value="M14_ASTE_ASPA-like"/>
    <property type="match status" value="1"/>
</dbReference>
<dbReference type="EMBL" id="JAKLMC020000031">
    <property type="protein sequence ID" value="KAK5949841.1"/>
    <property type="molecule type" value="Genomic_DNA"/>
</dbReference>
<dbReference type="GO" id="GO:0016788">
    <property type="term" value="F:hydrolase activity, acting on ester bonds"/>
    <property type="evidence" value="ECO:0007669"/>
    <property type="project" value="InterPro"/>
</dbReference>
<keyword evidence="4" id="KW-0862">Zinc</keyword>
<feature type="chain" id="PRO_5042936338" description="Succinylglutamate desuccinylase/Aspartoacylase catalytic domain-containing protein" evidence="5">
    <location>
        <begin position="19"/>
        <end position="675"/>
    </location>
</feature>
<organism evidence="7 8">
    <name type="scientific">Knufia fluminis</name>
    <dbReference type="NCBI Taxonomy" id="191047"/>
    <lineage>
        <taxon>Eukaryota</taxon>
        <taxon>Fungi</taxon>
        <taxon>Dikarya</taxon>
        <taxon>Ascomycota</taxon>
        <taxon>Pezizomycotina</taxon>
        <taxon>Eurotiomycetes</taxon>
        <taxon>Chaetothyriomycetidae</taxon>
        <taxon>Chaetothyriales</taxon>
        <taxon>Trichomeriaceae</taxon>
        <taxon>Knufia</taxon>
    </lineage>
</organism>
<proteinExistence type="predicted"/>
<reference evidence="7 8" key="1">
    <citation type="submission" date="2022-12" db="EMBL/GenBank/DDBJ databases">
        <title>Genomic features and morphological characterization of a novel Knufia sp. strain isolated from spacecraft assembly facility.</title>
        <authorList>
            <person name="Teixeira M."/>
            <person name="Chander A.M."/>
            <person name="Stajich J.E."/>
            <person name="Venkateswaran K."/>
        </authorList>
    </citation>
    <scope>NUCLEOTIDE SEQUENCE [LARGE SCALE GENOMIC DNA]</scope>
    <source>
        <strain evidence="7 8">FJI-L2-BK-P2</strain>
    </source>
</reference>
<dbReference type="PANTHER" id="PTHR37326">
    <property type="entry name" value="BLL3975 PROTEIN"/>
    <property type="match status" value="1"/>
</dbReference>
<keyword evidence="8" id="KW-1185">Reference proteome</keyword>
<evidence type="ECO:0000256" key="1">
    <source>
        <dbReference type="ARBA" id="ARBA00001947"/>
    </source>
</evidence>
<accession>A0AAN8F1Z8</accession>
<dbReference type="SUPFAM" id="SSF53187">
    <property type="entry name" value="Zn-dependent exopeptidases"/>
    <property type="match status" value="1"/>
</dbReference>
<dbReference type="InterPro" id="IPR055438">
    <property type="entry name" value="AstE_AspA_cat"/>
</dbReference>
<keyword evidence="3" id="KW-0378">Hydrolase</keyword>
<evidence type="ECO:0000256" key="4">
    <source>
        <dbReference type="ARBA" id="ARBA00022833"/>
    </source>
</evidence>
<evidence type="ECO:0000313" key="8">
    <source>
        <dbReference type="Proteomes" id="UP001316803"/>
    </source>
</evidence>
<evidence type="ECO:0000313" key="7">
    <source>
        <dbReference type="EMBL" id="KAK5949841.1"/>
    </source>
</evidence>
<dbReference type="Pfam" id="PF24827">
    <property type="entry name" value="AstE_AspA_cat"/>
    <property type="match status" value="1"/>
</dbReference>
<protein>
    <recommendedName>
        <fullName evidence="6">Succinylglutamate desuccinylase/Aspartoacylase catalytic domain-containing protein</fullName>
    </recommendedName>
</protein>
<gene>
    <name evidence="7" type="ORF">OHC33_009026</name>
</gene>
<dbReference type="InterPro" id="IPR053138">
    <property type="entry name" value="N-alpha-Ac-DABA_deacetylase"/>
</dbReference>
<feature type="signal peptide" evidence="5">
    <location>
        <begin position="1"/>
        <end position="18"/>
    </location>
</feature>
<comment type="caution">
    <text evidence="7">The sequence shown here is derived from an EMBL/GenBank/DDBJ whole genome shotgun (WGS) entry which is preliminary data.</text>
</comment>
<evidence type="ECO:0000259" key="6">
    <source>
        <dbReference type="Pfam" id="PF24827"/>
    </source>
</evidence>
<keyword evidence="5" id="KW-0732">Signal</keyword>
<sequence length="675" mass="74855">MKLSAALLLATGVAFASAQTNFTGDILKGYPVIEYLDLNDVPANTISRYWISAAEAQGGLPYFVPILVARGSEGSLETGRRLSLSASIHGDELNGIPVVQRVFAALGDVVSSGNFNGTIIGIPTTNPNGNIHNQRNFYSSSSNGFLTNLNRVFPGASIADGGSIADSYAYTIWNSVWANSSNADIAVDFHTLSTGSIGPLWAYADFRLDGVQRLAELAQPDHIKIDPGEPGSIETTWVDFGVPAITLEIGPAKNWNQTLIKRSEEFIWRLLDDLAMLPGNYTAPPETVSIGLENTYKGTNFSYVSVSQSGWVQMDVVPLQDVEEGQSVGTLFNSWGDVIENLTAPVAGRVHTVRVDAAAEQGADFKGEEEPSDMTSTIENTHFGFVALQRSYWHAASICLLSTYPWLAPSIDEAPESPTNHSGWRRLPQELRELILEHAFSISNKEARRYITLSQLKHPVKTSLLGNAHSPGGYLPAGAVVLKFPFELIQLFVSKQFLRDALPHFAKSTTLLLNSCSIDDVVGWLPYPSRNLSQYILRKLLSAATNLNIWPRLDGIITEYGRQLLFPFKNLRQVAIGLPEPTPTWVHRPTSPSNRGGDLIPEEKVTEWSTRVQMTKRDVKNLVDHLAWPEDRDRRFQQYLQNQRTFEALRHTLTTDDVLLFRHEQIPQPDYLWLE</sequence>
<feature type="domain" description="Succinylglutamate desuccinylase/Aspartoacylase catalytic" evidence="6">
    <location>
        <begin position="79"/>
        <end position="272"/>
    </location>
</feature>
<dbReference type="Proteomes" id="UP001316803">
    <property type="component" value="Unassembled WGS sequence"/>
</dbReference>